<name>A0A8D0L8D5_SPHPU</name>
<dbReference type="GO" id="GO:0005634">
    <property type="term" value="C:nucleus"/>
    <property type="evidence" value="ECO:0007669"/>
    <property type="project" value="TreeGrafter"/>
</dbReference>
<dbReference type="GO" id="GO:0006357">
    <property type="term" value="P:regulation of transcription by RNA polymerase II"/>
    <property type="evidence" value="ECO:0007669"/>
    <property type="project" value="TreeGrafter"/>
</dbReference>
<feature type="compositionally biased region" description="Acidic residues" evidence="1">
    <location>
        <begin position="209"/>
        <end position="221"/>
    </location>
</feature>
<sequence>MYLQGDGEVVEQVIGQQTVDQGEQSLEPSILDGMIRQLQQQQDQRTGTDQENVPNGPQNGEETPRRGFRRPSLDIQSPPNIGLRRSGQVEGVRQMHQNAPRSQIATERDLQAWKRRVVVPEITYSIFRKQEEFRIAKGEEEKNFYSVERKRKLFRSSEKSDSEDSMIQSKWRLHRRKHASYQKRVNLEQSDSSDEEGDDCFGFIQQEAEESDGLGSSDGEEEWKSDRKSYSLSSSDSSSRHSDWIADVRINLQTPVRTSSRRKVIKYCSTSEEEVSLEKSSQQKRRTKRRKNLKSKEQEENTQMNTPTQPANVEQLSDFHPPVWVTDTELRRSPFVPQMGDEVVYFRQGHEAYIEAVRRNNIYELNPDKEPWRKIVLREQELLKIVGLRYEIGPPTLCCLKFTIMDHVTGQLLDKSFSIKYHDMPDVIDFLVLRQLYDETRQRNWQSCKFLRFEG</sequence>
<dbReference type="GO" id="GO:0008360">
    <property type="term" value="P:regulation of cell shape"/>
    <property type="evidence" value="ECO:0007669"/>
    <property type="project" value="TreeGrafter"/>
</dbReference>
<dbReference type="InterPro" id="IPR052060">
    <property type="entry name" value="Bromo_WD_repeat"/>
</dbReference>
<dbReference type="Proteomes" id="UP000694392">
    <property type="component" value="Unplaced"/>
</dbReference>
<evidence type="ECO:0000313" key="4">
    <source>
        <dbReference type="Proteomes" id="UP000694392"/>
    </source>
</evidence>
<feature type="compositionally biased region" description="Polar residues" evidence="1">
    <location>
        <begin position="51"/>
        <end position="61"/>
    </location>
</feature>
<dbReference type="InterPro" id="IPR057451">
    <property type="entry name" value="BRWD/PHIP_AD"/>
</dbReference>
<dbReference type="GO" id="GO:0007010">
    <property type="term" value="P:cytoskeleton organization"/>
    <property type="evidence" value="ECO:0007669"/>
    <property type="project" value="TreeGrafter"/>
</dbReference>
<feature type="compositionally biased region" description="Polar residues" evidence="1">
    <location>
        <begin position="301"/>
        <end position="314"/>
    </location>
</feature>
<dbReference type="AlphaFoldDB" id="A0A8D0L8D5"/>
<feature type="compositionally biased region" description="Low complexity" evidence="1">
    <location>
        <begin position="36"/>
        <end position="50"/>
    </location>
</feature>
<dbReference type="PANTHER" id="PTHR16266:SF26">
    <property type="entry name" value="BROMODOMAIN AND WD REPEAT-CONTAINING PROTEIN 1"/>
    <property type="match status" value="1"/>
</dbReference>
<feature type="region of interest" description="Disordered" evidence="1">
    <location>
        <begin position="209"/>
        <end position="239"/>
    </location>
</feature>
<feature type="domain" description="BRWD/PHIP ancillary-like" evidence="2">
    <location>
        <begin position="333"/>
        <end position="448"/>
    </location>
</feature>
<feature type="compositionally biased region" description="Basic residues" evidence="1">
    <location>
        <begin position="282"/>
        <end position="293"/>
    </location>
</feature>
<dbReference type="GeneTree" id="ENSGT00950000183107"/>
<feature type="region of interest" description="Disordered" evidence="1">
    <location>
        <begin position="36"/>
        <end position="103"/>
    </location>
</feature>
<feature type="region of interest" description="Disordered" evidence="1">
    <location>
        <begin position="275"/>
        <end position="314"/>
    </location>
</feature>
<dbReference type="PANTHER" id="PTHR16266">
    <property type="entry name" value="WD REPEAT DOMAIN 9"/>
    <property type="match status" value="1"/>
</dbReference>
<dbReference type="Ensembl" id="ENSSPUT00000016104.1">
    <property type="protein sequence ID" value="ENSSPUP00000015099.1"/>
    <property type="gene ID" value="ENSSPUG00000011656.1"/>
</dbReference>
<evidence type="ECO:0000259" key="2">
    <source>
        <dbReference type="Pfam" id="PF25313"/>
    </source>
</evidence>
<reference evidence="3" key="1">
    <citation type="submission" date="2025-08" db="UniProtKB">
        <authorList>
            <consortium name="Ensembl"/>
        </authorList>
    </citation>
    <scope>IDENTIFICATION</scope>
</reference>
<evidence type="ECO:0000313" key="3">
    <source>
        <dbReference type="Ensembl" id="ENSSPUP00000015099.1"/>
    </source>
</evidence>
<proteinExistence type="predicted"/>
<keyword evidence="4" id="KW-1185">Reference proteome</keyword>
<organism evidence="3 4">
    <name type="scientific">Sphenodon punctatus</name>
    <name type="common">Tuatara</name>
    <name type="synonym">Hatteria punctata</name>
    <dbReference type="NCBI Taxonomy" id="8508"/>
    <lineage>
        <taxon>Eukaryota</taxon>
        <taxon>Metazoa</taxon>
        <taxon>Chordata</taxon>
        <taxon>Craniata</taxon>
        <taxon>Vertebrata</taxon>
        <taxon>Euteleostomi</taxon>
        <taxon>Lepidosauria</taxon>
        <taxon>Sphenodontia</taxon>
        <taxon>Sphenodontidae</taxon>
        <taxon>Sphenodon</taxon>
    </lineage>
</organism>
<accession>A0A8D0L8D5</accession>
<dbReference type="Pfam" id="PF25313">
    <property type="entry name" value="BRWD_AD"/>
    <property type="match status" value="1"/>
</dbReference>
<protein>
    <recommendedName>
        <fullName evidence="2">BRWD/PHIP ancillary-like domain-containing protein</fullName>
    </recommendedName>
</protein>
<reference evidence="3" key="2">
    <citation type="submission" date="2025-09" db="UniProtKB">
        <authorList>
            <consortium name="Ensembl"/>
        </authorList>
    </citation>
    <scope>IDENTIFICATION</scope>
</reference>
<evidence type="ECO:0000256" key="1">
    <source>
        <dbReference type="SAM" id="MobiDB-lite"/>
    </source>
</evidence>